<dbReference type="PANTHER" id="PTHR36373:SF1">
    <property type="entry name" value="EXPRESSED PROTEIN"/>
    <property type="match status" value="1"/>
</dbReference>
<evidence type="ECO:0000256" key="1">
    <source>
        <dbReference type="SAM" id="MobiDB-lite"/>
    </source>
</evidence>
<dbReference type="AlphaFoldDB" id="A0AA38WT04"/>
<dbReference type="PANTHER" id="PTHR36373">
    <property type="entry name" value="EXPRESSED PROTEIN"/>
    <property type="match status" value="1"/>
</dbReference>
<comment type="caution">
    <text evidence="2">The sequence shown here is derived from an EMBL/GenBank/DDBJ whole genome shotgun (WGS) entry which is preliminary data.</text>
</comment>
<keyword evidence="3" id="KW-1185">Reference proteome</keyword>
<feature type="compositionally biased region" description="Polar residues" evidence="1">
    <location>
        <begin position="92"/>
        <end position="110"/>
    </location>
</feature>
<reference evidence="2" key="1">
    <citation type="submission" date="2023-03" db="EMBL/GenBank/DDBJ databases">
        <title>Chromosome-scale reference genome and RAD-based genetic map of yellow starthistle (Centaurea solstitialis) reveal putative structural variation and QTLs associated with invader traits.</title>
        <authorList>
            <person name="Reatini B."/>
            <person name="Cang F.A."/>
            <person name="Jiang Q."/>
            <person name="Mckibben M.T.W."/>
            <person name="Barker M.S."/>
            <person name="Rieseberg L.H."/>
            <person name="Dlugosch K.M."/>
        </authorList>
    </citation>
    <scope>NUCLEOTIDE SEQUENCE</scope>
    <source>
        <strain evidence="2">CAN-66</strain>
        <tissue evidence="2">Leaf</tissue>
    </source>
</reference>
<accession>A0AA38WT04</accession>
<protein>
    <submittedName>
        <fullName evidence="2">Uncharacterized protein</fullName>
    </submittedName>
</protein>
<dbReference type="Proteomes" id="UP001172457">
    <property type="component" value="Chromosome 2"/>
</dbReference>
<organism evidence="2 3">
    <name type="scientific">Centaurea solstitialis</name>
    <name type="common">yellow star-thistle</name>
    <dbReference type="NCBI Taxonomy" id="347529"/>
    <lineage>
        <taxon>Eukaryota</taxon>
        <taxon>Viridiplantae</taxon>
        <taxon>Streptophyta</taxon>
        <taxon>Embryophyta</taxon>
        <taxon>Tracheophyta</taxon>
        <taxon>Spermatophyta</taxon>
        <taxon>Magnoliopsida</taxon>
        <taxon>eudicotyledons</taxon>
        <taxon>Gunneridae</taxon>
        <taxon>Pentapetalae</taxon>
        <taxon>asterids</taxon>
        <taxon>campanulids</taxon>
        <taxon>Asterales</taxon>
        <taxon>Asteraceae</taxon>
        <taxon>Carduoideae</taxon>
        <taxon>Cardueae</taxon>
        <taxon>Centaureinae</taxon>
        <taxon>Centaurea</taxon>
    </lineage>
</organism>
<sequence>MEKITLGEYFDYLMVQLPNEIPAIDWKDSKFEKNELHEHINASQWIDFSANSHSPPDDDCFADLIACDCNRPKTADDFFTKQVPNPSMLQRSSNVSAVDYQNQSSISNTPGKKRKTPMNKRFVQSFLEYLQDIVVLELQANGQLVTTSDDPPIVLGCLNALFIQEGSFGSRNWMEFKGIGMTNSIDQIPWCCLVRGMKAKESFQFLQIP</sequence>
<feature type="region of interest" description="Disordered" evidence="1">
    <location>
        <begin position="92"/>
        <end position="116"/>
    </location>
</feature>
<name>A0AA38WT04_9ASTR</name>
<proteinExistence type="predicted"/>
<evidence type="ECO:0000313" key="2">
    <source>
        <dbReference type="EMBL" id="KAJ9561786.1"/>
    </source>
</evidence>
<evidence type="ECO:0000313" key="3">
    <source>
        <dbReference type="Proteomes" id="UP001172457"/>
    </source>
</evidence>
<dbReference type="EMBL" id="JARYMX010000002">
    <property type="protein sequence ID" value="KAJ9561786.1"/>
    <property type="molecule type" value="Genomic_DNA"/>
</dbReference>
<gene>
    <name evidence="2" type="ORF">OSB04_006946</name>
</gene>